<name>A0A259U2R0_9BACT</name>
<keyword evidence="6" id="KW-0227">DNA damage</keyword>
<dbReference type="EMBL" id="MQWB01000001">
    <property type="protein sequence ID" value="OZC04250.1"/>
    <property type="molecule type" value="Genomic_DNA"/>
</dbReference>
<dbReference type="Proteomes" id="UP000216446">
    <property type="component" value="Unassembled WGS sequence"/>
</dbReference>
<dbReference type="PANTHER" id="PTHR32182:SF0">
    <property type="entry name" value="DNA REPLICATION AND REPAIR PROTEIN RECF"/>
    <property type="match status" value="1"/>
</dbReference>
<dbReference type="AlphaFoldDB" id="A0A259U2R0"/>
<evidence type="ECO:0000313" key="10">
    <source>
        <dbReference type="Proteomes" id="UP000216446"/>
    </source>
</evidence>
<organism evidence="9 10">
    <name type="scientific">Rubricoccus marinus</name>
    <dbReference type="NCBI Taxonomy" id="716817"/>
    <lineage>
        <taxon>Bacteria</taxon>
        <taxon>Pseudomonadati</taxon>
        <taxon>Rhodothermota</taxon>
        <taxon>Rhodothermia</taxon>
        <taxon>Rhodothermales</taxon>
        <taxon>Rubricoccaceae</taxon>
        <taxon>Rubricoccus</taxon>
    </lineage>
</organism>
<dbReference type="GO" id="GO:0006260">
    <property type="term" value="P:DNA replication"/>
    <property type="evidence" value="ECO:0007669"/>
    <property type="project" value="UniProtKB-UniRule"/>
</dbReference>
<feature type="region of interest" description="Disordered" evidence="7">
    <location>
        <begin position="224"/>
        <end position="244"/>
    </location>
</feature>
<feature type="domain" description="AAA+ ATPase" evidence="8">
    <location>
        <begin position="22"/>
        <end position="367"/>
    </location>
</feature>
<evidence type="ECO:0000256" key="7">
    <source>
        <dbReference type="SAM" id="MobiDB-lite"/>
    </source>
</evidence>
<dbReference type="InParanoid" id="A0A259U2R0"/>
<protein>
    <recommendedName>
        <fullName evidence="6">DNA replication and repair protein RecF</fullName>
    </recommendedName>
</protein>
<dbReference type="SMART" id="SM00382">
    <property type="entry name" value="AAA"/>
    <property type="match status" value="1"/>
</dbReference>
<dbReference type="FunCoup" id="A0A259U2R0">
    <property type="interactions" value="190"/>
</dbReference>
<proteinExistence type="inferred from homology"/>
<dbReference type="Gene3D" id="3.40.50.300">
    <property type="entry name" value="P-loop containing nucleotide triphosphate hydrolases"/>
    <property type="match status" value="1"/>
</dbReference>
<keyword evidence="3 6" id="KW-0547">Nucleotide-binding</keyword>
<dbReference type="SUPFAM" id="SSF52540">
    <property type="entry name" value="P-loop containing nucleoside triphosphate hydrolases"/>
    <property type="match status" value="1"/>
</dbReference>
<dbReference type="GO" id="GO:0003697">
    <property type="term" value="F:single-stranded DNA binding"/>
    <property type="evidence" value="ECO:0007669"/>
    <property type="project" value="UniProtKB-UniRule"/>
</dbReference>
<evidence type="ECO:0000256" key="4">
    <source>
        <dbReference type="ARBA" id="ARBA00022840"/>
    </source>
</evidence>
<feature type="binding site" evidence="6">
    <location>
        <begin position="30"/>
        <end position="37"/>
    </location>
    <ligand>
        <name>ATP</name>
        <dbReference type="ChEBI" id="CHEBI:30616"/>
    </ligand>
</feature>
<comment type="function">
    <text evidence="6">The RecF protein is involved in DNA metabolism; it is required for DNA replication and normal SOS inducibility. RecF binds preferentially to single-stranded, linear DNA. It also seems to bind ATP.</text>
</comment>
<accession>A0A259U2R0</accession>
<sequence>MRLRSLRLHSFRAHAETSIDLSPGVNLFVGPNGAGKTNLLEAVHYLCLSKSFLTSTDAHAVRRGESFFEVEGAFEGERRSALKVRLALLPGEGKRAFVNGSALDRLADLVGRVPIVVLSPADHLLTDGGPTERRRFLDQTLSQAYPVYLDDLLKYRRALKQRNALLLQVRRGARHAPGTMEAWNEELATLGSRIVSRRRRFLELFQGFLLDAYRLLDATGEEPSATYAPSVAPEASGDGEPAEEDMDAFRKALARVARRERETGRTLVGPHLDEVTLQLDGFDVRPYASQGQHRTLGLALRIATGLFLREHLDEPPLFLLDDVFGALDPERTQAVLDLLTSDAVGQSLMTAARSEPFEGTIDFADPEHSAFSVVRGTVTPALSTEPASFPS</sequence>
<dbReference type="NCBIfam" id="TIGR00611">
    <property type="entry name" value="recf"/>
    <property type="match status" value="1"/>
</dbReference>
<keyword evidence="2 6" id="KW-0235">DNA replication</keyword>
<dbReference type="GO" id="GO:0009432">
    <property type="term" value="P:SOS response"/>
    <property type="evidence" value="ECO:0007669"/>
    <property type="project" value="UniProtKB-UniRule"/>
</dbReference>
<evidence type="ECO:0000256" key="2">
    <source>
        <dbReference type="ARBA" id="ARBA00022705"/>
    </source>
</evidence>
<comment type="subcellular location">
    <subcellularLocation>
        <location evidence="6">Cytoplasm</location>
    </subcellularLocation>
</comment>
<evidence type="ECO:0000313" key="9">
    <source>
        <dbReference type="EMBL" id="OZC04250.1"/>
    </source>
</evidence>
<evidence type="ECO:0000256" key="3">
    <source>
        <dbReference type="ARBA" id="ARBA00022741"/>
    </source>
</evidence>
<dbReference type="InterPro" id="IPR001238">
    <property type="entry name" value="DNA-binding_RecF"/>
</dbReference>
<dbReference type="InterPro" id="IPR042174">
    <property type="entry name" value="RecF_2"/>
</dbReference>
<evidence type="ECO:0000259" key="8">
    <source>
        <dbReference type="SMART" id="SM00382"/>
    </source>
</evidence>
<dbReference type="GO" id="GO:0005737">
    <property type="term" value="C:cytoplasm"/>
    <property type="evidence" value="ECO:0007669"/>
    <property type="project" value="UniProtKB-SubCell"/>
</dbReference>
<dbReference type="Gene3D" id="1.20.1050.90">
    <property type="entry name" value="RecF/RecN/SMC, N-terminal domain"/>
    <property type="match status" value="1"/>
</dbReference>
<dbReference type="RefSeq" id="WP_179271215.1">
    <property type="nucleotide sequence ID" value="NZ_MQWB01000001.1"/>
</dbReference>
<dbReference type="GO" id="GO:0000731">
    <property type="term" value="P:DNA synthesis involved in DNA repair"/>
    <property type="evidence" value="ECO:0007669"/>
    <property type="project" value="TreeGrafter"/>
</dbReference>
<keyword evidence="6" id="KW-0742">SOS response</keyword>
<gene>
    <name evidence="6" type="primary">recF</name>
    <name evidence="9" type="ORF">BSZ36_15425</name>
</gene>
<keyword evidence="1 6" id="KW-0963">Cytoplasm</keyword>
<comment type="similarity">
    <text evidence="6">Belongs to the RecF family.</text>
</comment>
<keyword evidence="4 6" id="KW-0067">ATP-binding</keyword>
<dbReference type="GO" id="GO:0005524">
    <property type="term" value="F:ATP binding"/>
    <property type="evidence" value="ECO:0007669"/>
    <property type="project" value="UniProtKB-UniRule"/>
</dbReference>
<comment type="caution">
    <text evidence="9">The sequence shown here is derived from an EMBL/GenBank/DDBJ whole genome shotgun (WGS) entry which is preliminary data.</text>
</comment>
<dbReference type="InterPro" id="IPR003395">
    <property type="entry name" value="RecF/RecN/SMC_N"/>
</dbReference>
<evidence type="ECO:0000256" key="6">
    <source>
        <dbReference type="HAMAP-Rule" id="MF_00365"/>
    </source>
</evidence>
<evidence type="ECO:0000256" key="1">
    <source>
        <dbReference type="ARBA" id="ARBA00022490"/>
    </source>
</evidence>
<dbReference type="Pfam" id="PF02463">
    <property type="entry name" value="SMC_N"/>
    <property type="match status" value="1"/>
</dbReference>
<reference evidence="9 10" key="1">
    <citation type="submission" date="2016-11" db="EMBL/GenBank/DDBJ databases">
        <title>Study of marine rhodopsin-containing bacteria.</title>
        <authorList>
            <person name="Yoshizawa S."/>
            <person name="Kumagai Y."/>
            <person name="Kogure K."/>
        </authorList>
    </citation>
    <scope>NUCLEOTIDE SEQUENCE [LARGE SCALE GENOMIC DNA]</scope>
    <source>
        <strain evidence="9 10">SG-29</strain>
    </source>
</reference>
<dbReference type="InterPro" id="IPR003593">
    <property type="entry name" value="AAA+_ATPase"/>
</dbReference>
<keyword evidence="6" id="KW-0234">DNA repair</keyword>
<keyword evidence="5 6" id="KW-0238">DNA-binding</keyword>
<dbReference type="GO" id="GO:0006302">
    <property type="term" value="P:double-strand break repair"/>
    <property type="evidence" value="ECO:0007669"/>
    <property type="project" value="TreeGrafter"/>
</dbReference>
<dbReference type="InterPro" id="IPR027417">
    <property type="entry name" value="P-loop_NTPase"/>
</dbReference>
<evidence type="ECO:0000256" key="5">
    <source>
        <dbReference type="ARBA" id="ARBA00023125"/>
    </source>
</evidence>
<keyword evidence="10" id="KW-1185">Reference proteome</keyword>
<dbReference type="PANTHER" id="PTHR32182">
    <property type="entry name" value="DNA REPLICATION AND REPAIR PROTEIN RECF"/>
    <property type="match status" value="1"/>
</dbReference>
<dbReference type="HAMAP" id="MF_00365">
    <property type="entry name" value="RecF"/>
    <property type="match status" value="1"/>
</dbReference>